<proteinExistence type="predicted"/>
<feature type="region of interest" description="Disordered" evidence="1">
    <location>
        <begin position="64"/>
        <end position="94"/>
    </location>
</feature>
<reference evidence="2 3" key="1">
    <citation type="submission" date="2024-01" db="EMBL/GenBank/DDBJ databases">
        <authorList>
            <person name="Allen C."/>
            <person name="Tagirdzhanova G."/>
        </authorList>
    </citation>
    <scope>NUCLEOTIDE SEQUENCE [LARGE SCALE GENOMIC DNA]</scope>
</reference>
<feature type="region of interest" description="Disordered" evidence="1">
    <location>
        <begin position="163"/>
        <end position="217"/>
    </location>
</feature>
<evidence type="ECO:0000313" key="3">
    <source>
        <dbReference type="Proteomes" id="UP001642405"/>
    </source>
</evidence>
<evidence type="ECO:0000256" key="1">
    <source>
        <dbReference type="SAM" id="MobiDB-lite"/>
    </source>
</evidence>
<protein>
    <submittedName>
        <fullName evidence="2">Uncharacterized protein</fullName>
    </submittedName>
</protein>
<feature type="region of interest" description="Disordered" evidence="1">
    <location>
        <begin position="1"/>
        <end position="27"/>
    </location>
</feature>
<feature type="compositionally biased region" description="Low complexity" evidence="1">
    <location>
        <begin position="77"/>
        <end position="86"/>
    </location>
</feature>
<dbReference type="EMBL" id="CAWUHB010000019">
    <property type="protein sequence ID" value="CAK7220038.1"/>
    <property type="molecule type" value="Genomic_DNA"/>
</dbReference>
<evidence type="ECO:0000313" key="2">
    <source>
        <dbReference type="EMBL" id="CAK7220038.1"/>
    </source>
</evidence>
<organism evidence="2 3">
    <name type="scientific">Sporothrix curviconia</name>
    <dbReference type="NCBI Taxonomy" id="1260050"/>
    <lineage>
        <taxon>Eukaryota</taxon>
        <taxon>Fungi</taxon>
        <taxon>Dikarya</taxon>
        <taxon>Ascomycota</taxon>
        <taxon>Pezizomycotina</taxon>
        <taxon>Sordariomycetes</taxon>
        <taxon>Sordariomycetidae</taxon>
        <taxon>Ophiostomatales</taxon>
        <taxon>Ophiostomataceae</taxon>
        <taxon>Sporothrix</taxon>
    </lineage>
</organism>
<sequence>MGFFGFSSRRSSRDKTSKPPSSSWGGNYYIPPSASASASASSSAARRAATMGFGNQDYSAGHYANRVQQTPYLLQPSSSSRSSSRSQNPPRLHRETACLQDLSSYDDGSFHVQGYGQLYSARAHAAAPSSSSFVPPPPPPGFTYDPAYITPAMAGYVAAPMASSSSSSRCPPSASRSAFVRNRPSTATASSSRPPSSRSRPQPLATPTHGVPSLSRHASTHYSAAPYEVFMSAQYAPQDDFNQMFPGSNSAYSAFSGYPSSNMAATYYPAYEEARPVSRDSNGVSPLSDTFPLSVHRQVSSNSSRGYHQRRH</sequence>
<name>A0ABP0BK83_9PEZI</name>
<feature type="compositionally biased region" description="Low complexity" evidence="1">
    <location>
        <begin position="163"/>
        <end position="201"/>
    </location>
</feature>
<feature type="compositionally biased region" description="Polar residues" evidence="1">
    <location>
        <begin position="279"/>
        <end position="288"/>
    </location>
</feature>
<keyword evidence="3" id="KW-1185">Reference proteome</keyword>
<feature type="compositionally biased region" description="Polar residues" evidence="1">
    <location>
        <begin position="297"/>
        <end position="306"/>
    </location>
</feature>
<accession>A0ABP0BK83</accession>
<comment type="caution">
    <text evidence="2">The sequence shown here is derived from an EMBL/GenBank/DDBJ whole genome shotgun (WGS) entry which is preliminary data.</text>
</comment>
<feature type="region of interest" description="Disordered" evidence="1">
    <location>
        <begin position="276"/>
        <end position="312"/>
    </location>
</feature>
<dbReference type="Proteomes" id="UP001642405">
    <property type="component" value="Unassembled WGS sequence"/>
</dbReference>
<gene>
    <name evidence="2" type="ORF">SCUCBS95973_004021</name>
</gene>
<feature type="compositionally biased region" description="Polar residues" evidence="1">
    <location>
        <begin position="66"/>
        <end position="76"/>
    </location>
</feature>